<feature type="region of interest" description="Disordered" evidence="1">
    <location>
        <begin position="1"/>
        <end position="22"/>
    </location>
</feature>
<keyword evidence="2" id="KW-1133">Transmembrane helix</keyword>
<sequence>MTEDGVATAEDARSSDDDADAGSDGRTYGGLLTAFPYALRESDSLLFKLYATVSGLLATLLAFFFAAAVTVAVSNTLGAGGGTFTFVRSFYVFVALAVVSPIVAPVLFVAREHRRGRGDARFDRRMALLGFVYFVALYVAAVISMPPEFTLDGEVTTRPDPSGLFAPLVRVFYAMPPLSSILPPALVGVAMYLLDRRHKASNA</sequence>
<feature type="transmembrane region" description="Helical" evidence="2">
    <location>
        <begin position="171"/>
        <end position="194"/>
    </location>
</feature>
<keyword evidence="5" id="KW-1185">Reference proteome</keyword>
<evidence type="ECO:0000313" key="5">
    <source>
        <dbReference type="Proteomes" id="UP001596395"/>
    </source>
</evidence>
<evidence type="ECO:0000256" key="1">
    <source>
        <dbReference type="SAM" id="MobiDB-lite"/>
    </source>
</evidence>
<dbReference type="InterPro" id="IPR058369">
    <property type="entry name" value="DUF8056"/>
</dbReference>
<comment type="caution">
    <text evidence="4">The sequence shown here is derived from an EMBL/GenBank/DDBJ whole genome shotgun (WGS) entry which is preliminary data.</text>
</comment>
<evidence type="ECO:0000259" key="3">
    <source>
        <dbReference type="Pfam" id="PF26243"/>
    </source>
</evidence>
<dbReference type="RefSeq" id="WP_336350943.1">
    <property type="nucleotide sequence ID" value="NZ_JAZAQL010000002.1"/>
</dbReference>
<evidence type="ECO:0000313" key="4">
    <source>
        <dbReference type="EMBL" id="MFC6953998.1"/>
    </source>
</evidence>
<name>A0ABD5VHP3_9EURY</name>
<dbReference type="EMBL" id="JBHSXN010000002">
    <property type="protein sequence ID" value="MFC6953998.1"/>
    <property type="molecule type" value="Genomic_DNA"/>
</dbReference>
<dbReference type="Proteomes" id="UP001596395">
    <property type="component" value="Unassembled WGS sequence"/>
</dbReference>
<dbReference type="AlphaFoldDB" id="A0ABD5VHP3"/>
<feature type="transmembrane region" description="Helical" evidence="2">
    <location>
        <begin position="90"/>
        <end position="110"/>
    </location>
</feature>
<evidence type="ECO:0000256" key="2">
    <source>
        <dbReference type="SAM" id="Phobius"/>
    </source>
</evidence>
<proteinExistence type="predicted"/>
<keyword evidence="2" id="KW-0812">Transmembrane</keyword>
<organism evidence="4 5">
    <name type="scientific">Halorubellus litoreus</name>
    <dbReference type="NCBI Taxonomy" id="755308"/>
    <lineage>
        <taxon>Archaea</taxon>
        <taxon>Methanobacteriati</taxon>
        <taxon>Methanobacteriota</taxon>
        <taxon>Stenosarchaea group</taxon>
        <taxon>Halobacteria</taxon>
        <taxon>Halobacteriales</taxon>
        <taxon>Halorubellaceae</taxon>
        <taxon>Halorubellus</taxon>
    </lineage>
</organism>
<dbReference type="Pfam" id="PF26243">
    <property type="entry name" value="DUF8056"/>
    <property type="match status" value="1"/>
</dbReference>
<gene>
    <name evidence="4" type="ORF">ACFQGB_14095</name>
</gene>
<reference evidence="4 5" key="1">
    <citation type="journal article" date="2019" name="Int. J. Syst. Evol. Microbiol.">
        <title>The Global Catalogue of Microorganisms (GCM) 10K type strain sequencing project: providing services to taxonomists for standard genome sequencing and annotation.</title>
        <authorList>
            <consortium name="The Broad Institute Genomics Platform"/>
            <consortium name="The Broad Institute Genome Sequencing Center for Infectious Disease"/>
            <person name="Wu L."/>
            <person name="Ma J."/>
        </authorList>
    </citation>
    <scope>NUCLEOTIDE SEQUENCE [LARGE SCALE GENOMIC DNA]</scope>
    <source>
        <strain evidence="4 5">GX26</strain>
    </source>
</reference>
<keyword evidence="2" id="KW-0472">Membrane</keyword>
<feature type="transmembrane region" description="Helical" evidence="2">
    <location>
        <begin position="49"/>
        <end position="70"/>
    </location>
</feature>
<feature type="transmembrane region" description="Helical" evidence="2">
    <location>
        <begin position="131"/>
        <end position="151"/>
    </location>
</feature>
<feature type="domain" description="DUF8056" evidence="3">
    <location>
        <begin position="26"/>
        <end position="197"/>
    </location>
</feature>
<protein>
    <recommendedName>
        <fullName evidence="3">DUF8056 domain-containing protein</fullName>
    </recommendedName>
</protein>
<accession>A0ABD5VHP3</accession>